<accession>A0A9W7DR46</accession>
<dbReference type="InterPro" id="IPR037151">
    <property type="entry name" value="AlkB-like_sf"/>
</dbReference>
<feature type="binding site" evidence="1">
    <location>
        <position position="146"/>
    </location>
    <ligand>
        <name>2-oxoglutarate</name>
        <dbReference type="ChEBI" id="CHEBI:16810"/>
    </ligand>
</feature>
<feature type="binding site" evidence="1">
    <location>
        <position position="137"/>
    </location>
    <ligand>
        <name>2-oxoglutarate</name>
        <dbReference type="ChEBI" id="CHEBI:16810"/>
    </ligand>
</feature>
<dbReference type="Proteomes" id="UP001165085">
    <property type="component" value="Unassembled WGS sequence"/>
</dbReference>
<evidence type="ECO:0000256" key="1">
    <source>
        <dbReference type="PIRSR" id="PIRSR632852-1"/>
    </source>
</evidence>
<gene>
    <name evidence="3" type="ORF">TrST_g4234</name>
</gene>
<feature type="binding site" evidence="1">
    <location>
        <begin position="68"/>
        <end position="70"/>
    </location>
    <ligand>
        <name>substrate</name>
    </ligand>
</feature>
<feature type="binding site" evidence="1">
    <location>
        <position position="135"/>
    </location>
    <ligand>
        <name>2-oxoglutarate</name>
        <dbReference type="ChEBI" id="CHEBI:16810"/>
    </ligand>
</feature>
<feature type="domain" description="Fe2OG dioxygenase" evidence="2">
    <location>
        <begin position="128"/>
        <end position="236"/>
    </location>
</feature>
<proteinExistence type="predicted"/>
<reference evidence="4" key="1">
    <citation type="journal article" date="2023" name="Commun. Biol.">
        <title>Genome analysis of Parmales, the sister group of diatoms, reveals the evolutionary specialization of diatoms from phago-mixotrophs to photoautotrophs.</title>
        <authorList>
            <person name="Ban H."/>
            <person name="Sato S."/>
            <person name="Yoshikawa S."/>
            <person name="Yamada K."/>
            <person name="Nakamura Y."/>
            <person name="Ichinomiya M."/>
            <person name="Sato N."/>
            <person name="Blanc-Mathieu R."/>
            <person name="Endo H."/>
            <person name="Kuwata A."/>
            <person name="Ogata H."/>
        </authorList>
    </citation>
    <scope>NUCLEOTIDE SEQUENCE [LARGE SCALE GENOMIC DNA]</scope>
    <source>
        <strain evidence="4">NIES 3701</strain>
    </source>
</reference>
<sequence length="265" mass="30376">MRLKPLLPLMAVSPQSISTKLGGAPIQYLTKQHDSWFILAKGFLPSTSAGLEEQWDAHPENKHELKVFGKVCHENRFSQQWSATTDFAYNYSGSSAMSKSYLDDDTSPSATMVRQLVETCNEITETDAYNAILQNWYDPTHTIGLHSDDEKQMKNEFPIFSLSWGGTRRFLFRPKSDRVKSDLLFEKMLEVYLADGDLLVMGGKAQDVTKHEVPKFRKTMDPSTGRRVNWTIRAMDMGENTERKRKAAELDNPQTQKRVVREEYI</sequence>
<dbReference type="Gene3D" id="2.60.120.590">
    <property type="entry name" value="Alpha-ketoglutarate-dependent dioxygenase AlkB-like"/>
    <property type="match status" value="1"/>
</dbReference>
<keyword evidence="4" id="KW-1185">Reference proteome</keyword>
<dbReference type="AlphaFoldDB" id="A0A9W7DR46"/>
<feature type="binding site" evidence="1">
    <location>
        <position position="211"/>
    </location>
    <ligand>
        <name>2-oxoglutarate</name>
        <dbReference type="ChEBI" id="CHEBI:16810"/>
    </ligand>
</feature>
<dbReference type="SUPFAM" id="SSF51197">
    <property type="entry name" value="Clavaminate synthase-like"/>
    <property type="match status" value="1"/>
</dbReference>
<feature type="binding site" evidence="1">
    <location>
        <position position="149"/>
    </location>
    <ligand>
        <name>substrate</name>
    </ligand>
</feature>
<dbReference type="PANTHER" id="PTHR31573:SF1">
    <property type="entry name" value="DNA OXIDATIVE DEMETHYLASE ALKBH2"/>
    <property type="match status" value="1"/>
</dbReference>
<evidence type="ECO:0000313" key="3">
    <source>
        <dbReference type="EMBL" id="GMH52143.1"/>
    </source>
</evidence>
<dbReference type="GO" id="GO:0006307">
    <property type="term" value="P:DNA alkylation repair"/>
    <property type="evidence" value="ECO:0007669"/>
    <property type="project" value="TreeGrafter"/>
</dbReference>
<dbReference type="GO" id="GO:0008198">
    <property type="term" value="F:ferrous iron binding"/>
    <property type="evidence" value="ECO:0007669"/>
    <property type="project" value="TreeGrafter"/>
</dbReference>
<dbReference type="OrthoDB" id="545910at2759"/>
<organism evidence="3 4">
    <name type="scientific">Triparma strigata</name>
    <dbReference type="NCBI Taxonomy" id="1606541"/>
    <lineage>
        <taxon>Eukaryota</taxon>
        <taxon>Sar</taxon>
        <taxon>Stramenopiles</taxon>
        <taxon>Ochrophyta</taxon>
        <taxon>Bolidophyceae</taxon>
        <taxon>Parmales</taxon>
        <taxon>Triparmaceae</taxon>
        <taxon>Triparma</taxon>
    </lineage>
</organism>
<dbReference type="Pfam" id="PF13532">
    <property type="entry name" value="2OG-FeII_Oxy_2"/>
    <property type="match status" value="1"/>
</dbReference>
<name>A0A9W7DR46_9STRA</name>
<feature type="binding site" evidence="1">
    <location>
        <begin position="89"/>
        <end position="91"/>
    </location>
    <ligand>
        <name>substrate</name>
    </ligand>
</feature>
<dbReference type="InterPro" id="IPR032852">
    <property type="entry name" value="ALKBH2"/>
</dbReference>
<dbReference type="InterPro" id="IPR027450">
    <property type="entry name" value="AlkB-like"/>
</dbReference>
<dbReference type="GO" id="GO:0035516">
    <property type="term" value="F:broad specificity oxidative DNA demethylase activity"/>
    <property type="evidence" value="ECO:0007669"/>
    <property type="project" value="TreeGrafter"/>
</dbReference>
<evidence type="ECO:0000313" key="4">
    <source>
        <dbReference type="Proteomes" id="UP001165085"/>
    </source>
</evidence>
<evidence type="ECO:0000259" key="2">
    <source>
        <dbReference type="PROSITE" id="PS51471"/>
    </source>
</evidence>
<comment type="caution">
    <text evidence="3">The sequence shown here is derived from an EMBL/GenBank/DDBJ whole genome shotgun (WGS) entry which is preliminary data.</text>
</comment>
<dbReference type="EMBL" id="BRXY01000008">
    <property type="protein sequence ID" value="GMH52143.1"/>
    <property type="molecule type" value="Genomic_DNA"/>
</dbReference>
<dbReference type="PROSITE" id="PS51471">
    <property type="entry name" value="FE2OG_OXY"/>
    <property type="match status" value="1"/>
</dbReference>
<feature type="binding site" evidence="1">
    <location>
        <position position="227"/>
    </location>
    <ligand>
        <name>2-oxoglutarate</name>
        <dbReference type="ChEBI" id="CHEBI:16810"/>
    </ligand>
</feature>
<dbReference type="InterPro" id="IPR005123">
    <property type="entry name" value="Oxoglu/Fe-dep_dioxygenase_dom"/>
</dbReference>
<protein>
    <recommendedName>
        <fullName evidence="2">Fe2OG dioxygenase domain-containing protein</fullName>
    </recommendedName>
</protein>
<dbReference type="PANTHER" id="PTHR31573">
    <property type="entry name" value="ALPHA-KETOGLUTARATE-DEPENDENT DIOXYGENASE ALKB HOMOLOG 2"/>
    <property type="match status" value="1"/>
</dbReference>
<feature type="binding site" evidence="1">
    <location>
        <position position="233"/>
    </location>
    <ligand>
        <name>2-oxoglutarate</name>
        <dbReference type="ChEBI" id="CHEBI:16810"/>
    </ligand>
</feature>
<dbReference type="GO" id="GO:0051747">
    <property type="term" value="F:cytosine C-5 DNA demethylase activity"/>
    <property type="evidence" value="ECO:0007669"/>
    <property type="project" value="TreeGrafter"/>
</dbReference>
<feature type="binding site" evidence="1">
    <location>
        <position position="231"/>
    </location>
    <ligand>
        <name>2-oxoglutarate</name>
        <dbReference type="ChEBI" id="CHEBI:16810"/>
    </ligand>
</feature>